<gene>
    <name evidence="10" type="ORF">TRIUR3_10904</name>
</gene>
<organism evidence="10">
    <name type="scientific">Triticum urartu</name>
    <name type="common">Red wild einkorn</name>
    <name type="synonym">Crithodium urartu</name>
    <dbReference type="NCBI Taxonomy" id="4572"/>
    <lineage>
        <taxon>Eukaryota</taxon>
        <taxon>Viridiplantae</taxon>
        <taxon>Streptophyta</taxon>
        <taxon>Embryophyta</taxon>
        <taxon>Tracheophyta</taxon>
        <taxon>Spermatophyta</taxon>
        <taxon>Magnoliopsida</taxon>
        <taxon>Liliopsida</taxon>
        <taxon>Poales</taxon>
        <taxon>Poaceae</taxon>
        <taxon>BOP clade</taxon>
        <taxon>Pooideae</taxon>
        <taxon>Triticodae</taxon>
        <taxon>Triticeae</taxon>
        <taxon>Triticinae</taxon>
        <taxon>Triticum</taxon>
    </lineage>
</organism>
<evidence type="ECO:0000256" key="5">
    <source>
        <dbReference type="ARBA" id="ARBA00022840"/>
    </source>
</evidence>
<evidence type="ECO:0000259" key="9">
    <source>
        <dbReference type="Pfam" id="PF00501"/>
    </source>
</evidence>
<comment type="catalytic activity">
    <reaction evidence="6">
        <text>(E)-4-coumarate + ATP + H(+) = (E)-4-coumaroyl-AMP + diphosphate</text>
        <dbReference type="Rhea" id="RHEA:72419"/>
        <dbReference type="ChEBI" id="CHEBI:12876"/>
        <dbReference type="ChEBI" id="CHEBI:15378"/>
        <dbReference type="ChEBI" id="CHEBI:30616"/>
        <dbReference type="ChEBI" id="CHEBI:33019"/>
        <dbReference type="ChEBI" id="CHEBI:192348"/>
    </reaction>
    <physiologicalReaction direction="left-to-right" evidence="6">
        <dbReference type="Rhea" id="RHEA:72420"/>
    </physiologicalReaction>
</comment>
<comment type="cofactor">
    <cofactor evidence="1">
        <name>Mg(2+)</name>
        <dbReference type="ChEBI" id="CHEBI:18420"/>
    </cofactor>
</comment>
<dbReference type="eggNOG" id="KOG1176">
    <property type="taxonomic scope" value="Eukaryota"/>
</dbReference>
<dbReference type="Gene3D" id="3.40.50.12780">
    <property type="entry name" value="N-terminal domain of ligase-like"/>
    <property type="match status" value="1"/>
</dbReference>
<dbReference type="AlphaFoldDB" id="M7YW01"/>
<dbReference type="GO" id="GO:0016207">
    <property type="term" value="F:4-coumarate-CoA ligase activity"/>
    <property type="evidence" value="ECO:0007669"/>
    <property type="project" value="UniProtKB-EC"/>
</dbReference>
<dbReference type="GO" id="GO:0106290">
    <property type="term" value="F:trans-cinnamate-CoA ligase activity"/>
    <property type="evidence" value="ECO:0007669"/>
    <property type="project" value="UniProtKB-ARBA"/>
</dbReference>
<dbReference type="EMBL" id="KD176808">
    <property type="protein sequence ID" value="EMS54928.1"/>
    <property type="molecule type" value="Genomic_DNA"/>
</dbReference>
<comment type="catalytic activity">
    <reaction evidence="7">
        <text>(E)-4-coumaroyl-AMP + CoA = (E)-4-coumaroyl-CoA + AMP + H(+)</text>
        <dbReference type="Rhea" id="RHEA:72423"/>
        <dbReference type="ChEBI" id="CHEBI:15378"/>
        <dbReference type="ChEBI" id="CHEBI:57287"/>
        <dbReference type="ChEBI" id="CHEBI:85008"/>
        <dbReference type="ChEBI" id="CHEBI:192348"/>
        <dbReference type="ChEBI" id="CHEBI:456215"/>
    </reaction>
    <physiologicalReaction direction="left-to-right" evidence="7">
        <dbReference type="Rhea" id="RHEA:72424"/>
    </physiologicalReaction>
</comment>
<comment type="catalytic activity">
    <reaction evidence="8">
        <text>(E)-4-coumarate + ATP + CoA = (E)-4-coumaroyl-CoA + AMP + diphosphate</text>
        <dbReference type="Rhea" id="RHEA:19641"/>
        <dbReference type="ChEBI" id="CHEBI:12876"/>
        <dbReference type="ChEBI" id="CHEBI:30616"/>
        <dbReference type="ChEBI" id="CHEBI:33019"/>
        <dbReference type="ChEBI" id="CHEBI:57287"/>
        <dbReference type="ChEBI" id="CHEBI:85008"/>
        <dbReference type="ChEBI" id="CHEBI:456215"/>
        <dbReference type="EC" id="6.2.1.12"/>
    </reaction>
    <physiologicalReaction direction="left-to-right" evidence="8">
        <dbReference type="Rhea" id="RHEA:19642"/>
    </physiologicalReaction>
</comment>
<name>M7YW01_TRIUA</name>
<protein>
    <recommendedName>
        <fullName evidence="2">4-coumarate--CoA ligase</fullName>
        <ecNumber evidence="2">6.2.1.12</ecNumber>
    </recommendedName>
</protein>
<evidence type="ECO:0000256" key="6">
    <source>
        <dbReference type="ARBA" id="ARBA00034219"/>
    </source>
</evidence>
<accession>M7YW01</accession>
<dbReference type="InterPro" id="IPR042099">
    <property type="entry name" value="ANL_N_sf"/>
</dbReference>
<dbReference type="GO" id="GO:0005777">
    <property type="term" value="C:peroxisome"/>
    <property type="evidence" value="ECO:0007669"/>
    <property type="project" value="TreeGrafter"/>
</dbReference>
<dbReference type="GO" id="GO:0005524">
    <property type="term" value="F:ATP binding"/>
    <property type="evidence" value="ECO:0007669"/>
    <property type="project" value="UniProtKB-KW"/>
</dbReference>
<sequence length="298" mass="32591">MDMTSNGTLLRTMMLELISATAPDPARRRDRVTQDDQATLLYSSGTTGPSKGVVATHGNLISMVQIVMNRFRLEDSDTTETFLCTVPMFHVYGLVAFATGLLGCGATIVVLSKFELPEMLRCISAYGVTYLPLVPPILVAMVAHPKPLPLGNLRKVLSGGAPLSKELIEGFREKYPQVEILQGYGLTESTAIGASTDSAEEGRRFPDRDVGQFPMAYVVRKKGSNLSAQEVMEFVAKQPGDVSYALIQQGEKKRLGKTPSSSSTTAWWWWRSAGLQQGFAKHYERRGGRGVGLRQQGD</sequence>
<dbReference type="PANTHER" id="PTHR24096:SF413">
    <property type="entry name" value="PEROXISOMAL OPC-8:0-COA LIGASE 1"/>
    <property type="match status" value="1"/>
</dbReference>
<evidence type="ECO:0000256" key="3">
    <source>
        <dbReference type="ARBA" id="ARBA00022598"/>
    </source>
</evidence>
<keyword evidence="4" id="KW-0547">Nucleotide-binding</keyword>
<evidence type="ECO:0000256" key="1">
    <source>
        <dbReference type="ARBA" id="ARBA00001946"/>
    </source>
</evidence>
<evidence type="ECO:0000256" key="8">
    <source>
        <dbReference type="ARBA" id="ARBA00034252"/>
    </source>
</evidence>
<keyword evidence="3 10" id="KW-0436">Ligase</keyword>
<evidence type="ECO:0000313" key="10">
    <source>
        <dbReference type="EMBL" id="EMS54928.1"/>
    </source>
</evidence>
<feature type="domain" description="AMP-dependent synthetase/ligase" evidence="9">
    <location>
        <begin position="26"/>
        <end position="203"/>
    </location>
</feature>
<reference evidence="10" key="1">
    <citation type="journal article" date="2013" name="Nature">
        <title>Draft genome of the wheat A-genome progenitor Triticum urartu.</title>
        <authorList>
            <person name="Ling H.Q."/>
            <person name="Zhao S."/>
            <person name="Liu D."/>
            <person name="Wang J."/>
            <person name="Sun H."/>
            <person name="Zhang C."/>
            <person name="Fan H."/>
            <person name="Li D."/>
            <person name="Dong L."/>
            <person name="Tao Y."/>
            <person name="Gao C."/>
            <person name="Wu H."/>
            <person name="Li Y."/>
            <person name="Cui Y."/>
            <person name="Guo X."/>
            <person name="Zheng S."/>
            <person name="Wang B."/>
            <person name="Yu K."/>
            <person name="Liang Q."/>
            <person name="Yang W."/>
            <person name="Lou X."/>
            <person name="Chen J."/>
            <person name="Feng M."/>
            <person name="Jian J."/>
            <person name="Zhang X."/>
            <person name="Luo G."/>
            <person name="Jiang Y."/>
            <person name="Liu J."/>
            <person name="Wang Z."/>
            <person name="Sha Y."/>
            <person name="Zhang B."/>
            <person name="Wu H."/>
            <person name="Tang D."/>
            <person name="Shen Q."/>
            <person name="Xue P."/>
            <person name="Zou S."/>
            <person name="Wang X."/>
            <person name="Liu X."/>
            <person name="Wang F."/>
            <person name="Yang Y."/>
            <person name="An X."/>
            <person name="Dong Z."/>
            <person name="Zhang K."/>
            <person name="Zhang X."/>
            <person name="Luo M.C."/>
            <person name="Dvorak J."/>
            <person name="Tong Y."/>
            <person name="Wang J."/>
            <person name="Yang H."/>
            <person name="Li Z."/>
            <person name="Wang D."/>
            <person name="Zhang A."/>
            <person name="Wang J."/>
        </authorList>
    </citation>
    <scope>NUCLEOTIDE SEQUENCE</scope>
</reference>
<evidence type="ECO:0000256" key="7">
    <source>
        <dbReference type="ARBA" id="ARBA00034223"/>
    </source>
</evidence>
<dbReference type="InterPro" id="IPR020845">
    <property type="entry name" value="AMP-binding_CS"/>
</dbReference>
<dbReference type="PANTHER" id="PTHR24096">
    <property type="entry name" value="LONG-CHAIN-FATTY-ACID--COA LIGASE"/>
    <property type="match status" value="1"/>
</dbReference>
<evidence type="ECO:0000256" key="4">
    <source>
        <dbReference type="ARBA" id="ARBA00022741"/>
    </source>
</evidence>
<evidence type="ECO:0000256" key="2">
    <source>
        <dbReference type="ARBA" id="ARBA00012959"/>
    </source>
</evidence>
<dbReference type="SUPFAM" id="SSF56801">
    <property type="entry name" value="Acetyl-CoA synthetase-like"/>
    <property type="match status" value="1"/>
</dbReference>
<dbReference type="InterPro" id="IPR000873">
    <property type="entry name" value="AMP-dep_synth/lig_dom"/>
</dbReference>
<keyword evidence="5" id="KW-0067">ATP-binding</keyword>
<dbReference type="GO" id="GO:0009698">
    <property type="term" value="P:phenylpropanoid metabolic process"/>
    <property type="evidence" value="ECO:0007669"/>
    <property type="project" value="UniProtKB-ARBA"/>
</dbReference>
<dbReference type="PROSITE" id="PS00455">
    <property type="entry name" value="AMP_BINDING"/>
    <property type="match status" value="1"/>
</dbReference>
<proteinExistence type="predicted"/>
<dbReference type="EC" id="6.2.1.12" evidence="2"/>
<dbReference type="Pfam" id="PF00501">
    <property type="entry name" value="AMP-binding"/>
    <property type="match status" value="1"/>
</dbReference>
<dbReference type="STRING" id="4572.M7YW01"/>